<proteinExistence type="inferred from homology"/>
<evidence type="ECO:0000256" key="3">
    <source>
        <dbReference type="ARBA" id="ARBA00022840"/>
    </source>
</evidence>
<feature type="domain" description="ATPase" evidence="4">
    <location>
        <begin position="2"/>
        <end position="76"/>
    </location>
</feature>
<evidence type="ECO:0000259" key="5">
    <source>
        <dbReference type="Pfam" id="PF21690"/>
    </source>
</evidence>
<dbReference type="PANTHER" id="PTHR37096">
    <property type="entry name" value="YALI0E33429P"/>
    <property type="match status" value="1"/>
</dbReference>
<evidence type="ECO:0000259" key="4">
    <source>
        <dbReference type="Pfam" id="PF01637"/>
    </source>
</evidence>
<evidence type="ECO:0000256" key="1">
    <source>
        <dbReference type="ARBA" id="ARBA00006755"/>
    </source>
</evidence>
<reference evidence="6 7" key="1">
    <citation type="submission" date="2023-03" db="EMBL/GenBank/DDBJ databases">
        <title>Speciation in Pyrococcus: adaptation to high temperature as a mechanism.</title>
        <authorList>
            <person name="Gu J."/>
        </authorList>
    </citation>
    <scope>NUCLEOTIDE SEQUENCE [LARGE SCALE GENOMIC DNA]</scope>
    <source>
        <strain evidence="6 7">LMOA34</strain>
    </source>
</reference>
<organism evidence="6 7">
    <name type="scientific">Pyrococcus kukulkanii</name>
    <dbReference type="NCBI Taxonomy" id="1609559"/>
    <lineage>
        <taxon>Archaea</taxon>
        <taxon>Methanobacteriati</taxon>
        <taxon>Methanobacteriota</taxon>
        <taxon>Thermococci</taxon>
        <taxon>Thermococcales</taxon>
        <taxon>Thermococcaceae</taxon>
        <taxon>Pyrococcus</taxon>
    </lineage>
</organism>
<dbReference type="InterPro" id="IPR036388">
    <property type="entry name" value="WH-like_DNA-bd_sf"/>
</dbReference>
<evidence type="ECO:0000313" key="7">
    <source>
        <dbReference type="Proteomes" id="UP001571980"/>
    </source>
</evidence>
<dbReference type="Pfam" id="PF01637">
    <property type="entry name" value="ATPase_2"/>
    <property type="match status" value="1"/>
</dbReference>
<dbReference type="InterPro" id="IPR051667">
    <property type="entry name" value="Archaeal_ATPase_domain"/>
</dbReference>
<evidence type="ECO:0000256" key="2">
    <source>
        <dbReference type="ARBA" id="ARBA00022741"/>
    </source>
</evidence>
<comment type="caution">
    <text evidence="6">The sequence shown here is derived from an EMBL/GenBank/DDBJ whole genome shotgun (WGS) entry which is preliminary data.</text>
</comment>
<accession>A0ABV4T3I5</accession>
<keyword evidence="2" id="KW-0547">Nucleotide-binding</keyword>
<gene>
    <name evidence="6" type="ORF">P8X34_06540</name>
</gene>
<evidence type="ECO:0000313" key="6">
    <source>
        <dbReference type="EMBL" id="MFA4804394.1"/>
    </source>
</evidence>
<dbReference type="Pfam" id="PF21690">
    <property type="entry name" value="MJ1010-like_2nd"/>
    <property type="match status" value="1"/>
</dbReference>
<dbReference type="InterPro" id="IPR011579">
    <property type="entry name" value="ATPase_dom"/>
</dbReference>
<dbReference type="Gene3D" id="1.10.10.10">
    <property type="entry name" value="Winged helix-like DNA-binding domain superfamily/Winged helix DNA-binding domain"/>
    <property type="match status" value="1"/>
</dbReference>
<sequence length="163" mass="19353">MTKENHSAHVFAITSDSLFIERVFRETKLYGRARYFLVDDFDYKTTEEFLRKHGFSSEEIELTWKYLGGKPVFLIEAINNKDNIKEFCASQLSLRKRQIKEIIKGRNFKILKEFKDKEEVTVEEIDEEIEYLVENNILFFDPVRGILKPQSRLDLLAIREIVP</sequence>
<dbReference type="PANTHER" id="PTHR37096:SF1">
    <property type="entry name" value="AAA+ ATPASE DOMAIN-CONTAINING PROTEIN"/>
    <property type="match status" value="1"/>
</dbReference>
<dbReference type="InterPro" id="IPR049081">
    <property type="entry name" value="MJ1010-like_2nd"/>
</dbReference>
<dbReference type="EMBL" id="JARRIG010000004">
    <property type="protein sequence ID" value="MFA4804394.1"/>
    <property type="molecule type" value="Genomic_DNA"/>
</dbReference>
<comment type="similarity">
    <text evidence="1">Belongs to the archaeal ATPase family.</text>
</comment>
<feature type="domain" description="Uncharacterized ATP-binding protein MJ1010-like C-terminal" evidence="5">
    <location>
        <begin position="93"/>
        <end position="162"/>
    </location>
</feature>
<dbReference type="Proteomes" id="UP001571980">
    <property type="component" value="Unassembled WGS sequence"/>
</dbReference>
<keyword evidence="3 6" id="KW-0067">ATP-binding</keyword>
<dbReference type="GO" id="GO:0005524">
    <property type="term" value="F:ATP binding"/>
    <property type="evidence" value="ECO:0007669"/>
    <property type="project" value="UniProtKB-KW"/>
</dbReference>
<name>A0ABV4T3I5_9EURY</name>
<keyword evidence="7" id="KW-1185">Reference proteome</keyword>
<protein>
    <submittedName>
        <fullName evidence="6">ATP-binding protein</fullName>
    </submittedName>
</protein>